<protein>
    <submittedName>
        <fullName evidence="1">6841_t:CDS:1</fullName>
    </submittedName>
</protein>
<dbReference type="Proteomes" id="UP000789525">
    <property type="component" value="Unassembled WGS sequence"/>
</dbReference>
<name>A0ACA9Q130_9GLOM</name>
<dbReference type="EMBL" id="CAJVPT010043081">
    <property type="protein sequence ID" value="CAG8731537.1"/>
    <property type="molecule type" value="Genomic_DNA"/>
</dbReference>
<proteinExistence type="predicted"/>
<organism evidence="1 2">
    <name type="scientific">Acaulospora colombiana</name>
    <dbReference type="NCBI Taxonomy" id="27376"/>
    <lineage>
        <taxon>Eukaryota</taxon>
        <taxon>Fungi</taxon>
        <taxon>Fungi incertae sedis</taxon>
        <taxon>Mucoromycota</taxon>
        <taxon>Glomeromycotina</taxon>
        <taxon>Glomeromycetes</taxon>
        <taxon>Diversisporales</taxon>
        <taxon>Acaulosporaceae</taxon>
        <taxon>Acaulospora</taxon>
    </lineage>
</organism>
<feature type="non-terminal residue" evidence="1">
    <location>
        <position position="1"/>
    </location>
</feature>
<evidence type="ECO:0000313" key="1">
    <source>
        <dbReference type="EMBL" id="CAG8731537.1"/>
    </source>
</evidence>
<evidence type="ECO:0000313" key="2">
    <source>
        <dbReference type="Proteomes" id="UP000789525"/>
    </source>
</evidence>
<reference evidence="1" key="1">
    <citation type="submission" date="2021-06" db="EMBL/GenBank/DDBJ databases">
        <authorList>
            <person name="Kallberg Y."/>
            <person name="Tangrot J."/>
            <person name="Rosling A."/>
        </authorList>
    </citation>
    <scope>NUCLEOTIDE SEQUENCE</scope>
    <source>
        <strain evidence="1">CL356</strain>
    </source>
</reference>
<comment type="caution">
    <text evidence="1">The sequence shown here is derived from an EMBL/GenBank/DDBJ whole genome shotgun (WGS) entry which is preliminary data.</text>
</comment>
<gene>
    <name evidence="1" type="ORF">ACOLOM_LOCUS11671</name>
</gene>
<keyword evidence="2" id="KW-1185">Reference proteome</keyword>
<accession>A0ACA9Q130</accession>
<sequence>RGLTGSQEEGYVGDLGRNPIRRHATPLVPSAGKIVRYLVGSPGPEVPLSKVTRGLRRETQSPFWFPMSSPTSSGEYPPSKRRRMSTNSYPTGTSNQQIIASNMNPNNSLVPGNGQLMSNQANSVIIQQASIPKRGARACTACRKGKNRCEGEVRRANSSSTPASTVNPLPSPPHTVLAGRSPSSGPFSTLPGS</sequence>